<dbReference type="EMBL" id="BMKU01000010">
    <property type="protein sequence ID" value="GGH04865.1"/>
    <property type="molecule type" value="Genomic_DNA"/>
</dbReference>
<evidence type="ECO:0000313" key="1">
    <source>
        <dbReference type="EMBL" id="GGH04865.1"/>
    </source>
</evidence>
<dbReference type="Proteomes" id="UP000596938">
    <property type="component" value="Unassembled WGS sequence"/>
</dbReference>
<organism evidence="1 2">
    <name type="scientific">Pseudarthrobacter polychromogenes</name>
    <dbReference type="NCBI Taxonomy" id="1676"/>
    <lineage>
        <taxon>Bacteria</taxon>
        <taxon>Bacillati</taxon>
        <taxon>Actinomycetota</taxon>
        <taxon>Actinomycetes</taxon>
        <taxon>Micrococcales</taxon>
        <taxon>Micrococcaceae</taxon>
        <taxon>Pseudarthrobacter</taxon>
    </lineage>
</organism>
<reference evidence="2" key="1">
    <citation type="journal article" date="2019" name="Int. J. Syst. Evol. Microbiol.">
        <title>The Global Catalogue of Microorganisms (GCM) 10K type strain sequencing project: providing services to taxonomists for standard genome sequencing and annotation.</title>
        <authorList>
            <consortium name="The Broad Institute Genomics Platform"/>
            <consortium name="The Broad Institute Genome Sequencing Center for Infectious Disease"/>
            <person name="Wu L."/>
            <person name="Ma J."/>
        </authorList>
    </citation>
    <scope>NUCLEOTIDE SEQUENCE [LARGE SCALE GENOMIC DNA]</scope>
    <source>
        <strain evidence="2">CGMCC 1.1927</strain>
    </source>
</reference>
<keyword evidence="2" id="KW-1185">Reference proteome</keyword>
<proteinExistence type="predicted"/>
<sequence>MDGAIIGLLGALLGAVLTYAFNRKNAAEMRLHEARIDAYKTFAQAAMEYRRTVMDEWFEGHGVDLKTEDDDVHRARGSAWSAYYGVRLLASEKAIGDLAHDVLTHITALKKLDSRRDLNEQGERCRAEVEEFVESARADVQSRRGLRQFI</sequence>
<gene>
    <name evidence="1" type="ORF">GCM10011577_31270</name>
</gene>
<protein>
    <submittedName>
        <fullName evidence="1">Uncharacterized protein</fullName>
    </submittedName>
</protein>
<name>A0ABQ1XVT1_9MICC</name>
<comment type="caution">
    <text evidence="1">The sequence shown here is derived from an EMBL/GenBank/DDBJ whole genome shotgun (WGS) entry which is preliminary data.</text>
</comment>
<accession>A0ABQ1XVT1</accession>
<evidence type="ECO:0000313" key="2">
    <source>
        <dbReference type="Proteomes" id="UP000596938"/>
    </source>
</evidence>
<dbReference type="RefSeq" id="WP_188812407.1">
    <property type="nucleotide sequence ID" value="NZ_BAAAWV010000001.1"/>
</dbReference>